<name>A0A4U6D6S4_9BACT</name>
<comment type="caution">
    <text evidence="2">The sequence shown here is derived from an EMBL/GenBank/DDBJ whole genome shotgun (WGS) entry which is preliminary data.</text>
</comment>
<protein>
    <submittedName>
        <fullName evidence="2">Uncharacterized protein</fullName>
    </submittedName>
</protein>
<sequence length="238" mass="26166">MKNCKLVVIFLLACVLTSCRTTAILTETFESDIIGSLPVKDIPGDPAGDQITYEAVLNPRLRITTSATNTGEKALTFSQAPATGLDSRNQFVGFRGSPTSFTQPLWFYYTGTVTGYGSDLMMDITDGTSVIIVRMIITNSGDVTLMRSLPGEMEWVGNIPPGTSHTTIISLNMNTKKYNLTIIKSGGNIIAKDRPIVFGDLLYYANPAHPSIDFQFNESTFEMRKFIIESVNISRKEP</sequence>
<keyword evidence="3" id="KW-1185">Reference proteome</keyword>
<gene>
    <name evidence="2" type="ORF">FDK13_04340</name>
</gene>
<evidence type="ECO:0000313" key="2">
    <source>
        <dbReference type="EMBL" id="TKT93090.1"/>
    </source>
</evidence>
<dbReference type="AlphaFoldDB" id="A0A4U6D6S4"/>
<feature type="chain" id="PRO_5020371693" evidence="1">
    <location>
        <begin position="24"/>
        <end position="238"/>
    </location>
</feature>
<dbReference type="PROSITE" id="PS51257">
    <property type="entry name" value="PROKAR_LIPOPROTEIN"/>
    <property type="match status" value="1"/>
</dbReference>
<reference evidence="2 3" key="1">
    <citation type="submission" date="2019-05" db="EMBL/GenBank/DDBJ databases">
        <title>Dyadobacter AR-3-8 sp. nov., isolated from arctic soil.</title>
        <authorList>
            <person name="Chaudhary D.K."/>
        </authorList>
    </citation>
    <scope>NUCLEOTIDE SEQUENCE [LARGE SCALE GENOMIC DNA]</scope>
    <source>
        <strain evidence="2 3">AR-3-8</strain>
    </source>
</reference>
<dbReference type="EMBL" id="SZVO01000002">
    <property type="protein sequence ID" value="TKT93090.1"/>
    <property type="molecule type" value="Genomic_DNA"/>
</dbReference>
<keyword evidence="1" id="KW-0732">Signal</keyword>
<dbReference type="OrthoDB" id="940904at2"/>
<organism evidence="2 3">
    <name type="scientific">Dyadobacter frigoris</name>
    <dbReference type="NCBI Taxonomy" id="2576211"/>
    <lineage>
        <taxon>Bacteria</taxon>
        <taxon>Pseudomonadati</taxon>
        <taxon>Bacteroidota</taxon>
        <taxon>Cytophagia</taxon>
        <taxon>Cytophagales</taxon>
        <taxon>Spirosomataceae</taxon>
        <taxon>Dyadobacter</taxon>
    </lineage>
</organism>
<dbReference type="RefSeq" id="WP_137338766.1">
    <property type="nucleotide sequence ID" value="NZ_BSQH01000018.1"/>
</dbReference>
<feature type="signal peptide" evidence="1">
    <location>
        <begin position="1"/>
        <end position="23"/>
    </location>
</feature>
<accession>A0A4U6D6S4</accession>
<evidence type="ECO:0000256" key="1">
    <source>
        <dbReference type="SAM" id="SignalP"/>
    </source>
</evidence>
<evidence type="ECO:0000313" key="3">
    <source>
        <dbReference type="Proteomes" id="UP000304900"/>
    </source>
</evidence>
<proteinExistence type="predicted"/>
<dbReference type="Proteomes" id="UP000304900">
    <property type="component" value="Unassembled WGS sequence"/>
</dbReference>